<dbReference type="Proteomes" id="UP000324222">
    <property type="component" value="Unassembled WGS sequence"/>
</dbReference>
<gene>
    <name evidence="2" type="ORF">E2C01_090384</name>
</gene>
<keyword evidence="1" id="KW-0812">Transmembrane</keyword>
<keyword evidence="1" id="KW-1133">Transmembrane helix</keyword>
<sequence>MRRVQYYLFIIFYRYTKTAAGVGIHAQKYNPEVRLEKPDTSVYSLIEELRAVRRVSLCNLRCLSLYYICFILKVSLLVVIVSLKESQLQ</sequence>
<dbReference type="OrthoDB" id="6380619at2759"/>
<keyword evidence="3" id="KW-1185">Reference proteome</keyword>
<evidence type="ECO:0000313" key="3">
    <source>
        <dbReference type="Proteomes" id="UP000324222"/>
    </source>
</evidence>
<dbReference type="AlphaFoldDB" id="A0A5B7JLP0"/>
<evidence type="ECO:0000313" key="2">
    <source>
        <dbReference type="EMBL" id="MPC95186.1"/>
    </source>
</evidence>
<evidence type="ECO:0000256" key="1">
    <source>
        <dbReference type="SAM" id="Phobius"/>
    </source>
</evidence>
<keyword evidence="1" id="KW-0472">Membrane</keyword>
<proteinExistence type="predicted"/>
<feature type="transmembrane region" description="Helical" evidence="1">
    <location>
        <begin position="63"/>
        <end position="83"/>
    </location>
</feature>
<comment type="caution">
    <text evidence="2">The sequence shown here is derived from an EMBL/GenBank/DDBJ whole genome shotgun (WGS) entry which is preliminary data.</text>
</comment>
<reference evidence="2 3" key="1">
    <citation type="submission" date="2019-05" db="EMBL/GenBank/DDBJ databases">
        <title>Another draft genome of Portunus trituberculatus and its Hox gene families provides insights of decapod evolution.</title>
        <authorList>
            <person name="Jeong J.-H."/>
            <person name="Song I."/>
            <person name="Kim S."/>
            <person name="Choi T."/>
            <person name="Kim D."/>
            <person name="Ryu S."/>
            <person name="Kim W."/>
        </authorList>
    </citation>
    <scope>NUCLEOTIDE SEQUENCE [LARGE SCALE GENOMIC DNA]</scope>
    <source>
        <tissue evidence="2">Muscle</tissue>
    </source>
</reference>
<name>A0A5B7JLP0_PORTR</name>
<organism evidence="2 3">
    <name type="scientific">Portunus trituberculatus</name>
    <name type="common">Swimming crab</name>
    <name type="synonym">Neptunus trituberculatus</name>
    <dbReference type="NCBI Taxonomy" id="210409"/>
    <lineage>
        <taxon>Eukaryota</taxon>
        <taxon>Metazoa</taxon>
        <taxon>Ecdysozoa</taxon>
        <taxon>Arthropoda</taxon>
        <taxon>Crustacea</taxon>
        <taxon>Multicrustacea</taxon>
        <taxon>Malacostraca</taxon>
        <taxon>Eumalacostraca</taxon>
        <taxon>Eucarida</taxon>
        <taxon>Decapoda</taxon>
        <taxon>Pleocyemata</taxon>
        <taxon>Brachyura</taxon>
        <taxon>Eubrachyura</taxon>
        <taxon>Portunoidea</taxon>
        <taxon>Portunidae</taxon>
        <taxon>Portuninae</taxon>
        <taxon>Portunus</taxon>
    </lineage>
</organism>
<accession>A0A5B7JLP0</accession>
<protein>
    <submittedName>
        <fullName evidence="2">Uncharacterized protein</fullName>
    </submittedName>
</protein>
<dbReference type="EMBL" id="VSRR010101261">
    <property type="protein sequence ID" value="MPC95186.1"/>
    <property type="molecule type" value="Genomic_DNA"/>
</dbReference>